<evidence type="ECO:0000313" key="1">
    <source>
        <dbReference type="EMBL" id="QZN96707.1"/>
    </source>
</evidence>
<sequence>MSMYIECSHDRTINLANTVSLSAGNNTAVFALDECSILSGDDSFIQCRHNCTITVGANSKIDAGNYSTVQAGADSHVIVGPGSNVTAGDGTEIRFTWWLGNTLEVTVARIGQNGILPETPYQILDGRVTVIN</sequence>
<organism evidence="1 2">
    <name type="scientific">Symbiopectobacterium purcellii</name>
    <dbReference type="NCBI Taxonomy" id="2871826"/>
    <lineage>
        <taxon>Bacteria</taxon>
        <taxon>Pseudomonadati</taxon>
        <taxon>Pseudomonadota</taxon>
        <taxon>Gammaproteobacteria</taxon>
        <taxon>Enterobacterales</taxon>
        <taxon>Enterobacteriaceae</taxon>
    </lineage>
</organism>
<accession>A0ABX9ANE3</accession>
<protein>
    <submittedName>
        <fullName evidence="1">Uncharacterized protein</fullName>
    </submittedName>
</protein>
<keyword evidence="2" id="KW-1185">Reference proteome</keyword>
<name>A0ABX9ANE3_9ENTR</name>
<dbReference type="RefSeq" id="WP_222159731.1">
    <property type="nucleotide sequence ID" value="NZ_CP081864.1"/>
</dbReference>
<gene>
    <name evidence="1" type="ORF">K6K13_04565</name>
</gene>
<evidence type="ECO:0000313" key="2">
    <source>
        <dbReference type="Proteomes" id="UP000825886"/>
    </source>
</evidence>
<dbReference type="SUPFAM" id="SSF69349">
    <property type="entry name" value="Phage fibre proteins"/>
    <property type="match status" value="1"/>
</dbReference>
<dbReference type="EMBL" id="CP081864">
    <property type="protein sequence ID" value="QZN96707.1"/>
    <property type="molecule type" value="Genomic_DNA"/>
</dbReference>
<dbReference type="Proteomes" id="UP000825886">
    <property type="component" value="Chromosome"/>
</dbReference>
<proteinExistence type="predicted"/>
<reference evidence="1 2" key="1">
    <citation type="submission" date="2021-08" db="EMBL/GenBank/DDBJ databases">
        <title>Culture and genomic analysis of Symbiopectobacterium purcellii sp. nov. gen. nov., isolated from the leafhopper Empoasca decipiens.</title>
        <authorList>
            <person name="Nadal-Jimenez P."/>
            <person name="Siozios S."/>
            <person name="Halliday N."/>
            <person name="Camara M."/>
            <person name="Hurst G.D.D."/>
        </authorList>
    </citation>
    <scope>NUCLEOTIDE SEQUENCE [LARGE SCALE GENOMIC DNA]</scope>
    <source>
        <strain evidence="1 2">SyEd1</strain>
    </source>
</reference>